<organism evidence="1">
    <name type="scientific">Trichuris suis</name>
    <name type="common">pig whipworm</name>
    <dbReference type="NCBI Taxonomy" id="68888"/>
    <lineage>
        <taxon>Eukaryota</taxon>
        <taxon>Metazoa</taxon>
        <taxon>Ecdysozoa</taxon>
        <taxon>Nematoda</taxon>
        <taxon>Enoplea</taxon>
        <taxon>Dorylaimia</taxon>
        <taxon>Trichinellida</taxon>
        <taxon>Trichuridae</taxon>
        <taxon>Trichuris</taxon>
    </lineage>
</organism>
<dbReference type="AlphaFoldDB" id="A0A085MS07"/>
<dbReference type="EMBL" id="KL367705">
    <property type="protein sequence ID" value="KFD60003.1"/>
    <property type="molecule type" value="Genomic_DNA"/>
</dbReference>
<protein>
    <submittedName>
        <fullName evidence="1">Uncharacterized protein</fullName>
    </submittedName>
</protein>
<sequence length="191" mass="21404">MYLVSAATESLLASVSWQNAAIRLLKHLMCFDGVADEHSCGKVCTDSQRALLDVILEILKRRVSDSPAKKLVDAQWTPLLEEICARISLAANRVVHTNRTKVLFNSVVSYLLDEDGNRAFMIDATIQWMKISAANAYLIYLLHSLSQRLSAKSEVRLTLTEQCLKAYFADSISASWNDVIANFFLNEGNFK</sequence>
<reference evidence="1" key="1">
    <citation type="journal article" date="2014" name="Nat. Genet.">
        <title>Genome and transcriptome of the porcine whipworm Trichuris suis.</title>
        <authorList>
            <person name="Jex A.R."/>
            <person name="Nejsum P."/>
            <person name="Schwarz E.M."/>
            <person name="Hu L."/>
            <person name="Young N.D."/>
            <person name="Hall R.S."/>
            <person name="Korhonen P.K."/>
            <person name="Liao S."/>
            <person name="Thamsborg S."/>
            <person name="Xia J."/>
            <person name="Xu P."/>
            <person name="Wang S."/>
            <person name="Scheerlinck J.P."/>
            <person name="Hofmann A."/>
            <person name="Sternberg P.W."/>
            <person name="Wang J."/>
            <person name="Gasser R.B."/>
        </authorList>
    </citation>
    <scope>NUCLEOTIDE SEQUENCE [LARGE SCALE GENOMIC DNA]</scope>
    <source>
        <strain evidence="1">DCEP-RM93F</strain>
    </source>
</reference>
<dbReference type="Proteomes" id="UP000030758">
    <property type="component" value="Unassembled WGS sequence"/>
</dbReference>
<name>A0A085MS07_9BILA</name>
<evidence type="ECO:0000313" key="1">
    <source>
        <dbReference type="EMBL" id="KFD60003.1"/>
    </source>
</evidence>
<accession>A0A085MS07</accession>
<gene>
    <name evidence="1" type="ORF">M514_11085</name>
</gene>
<proteinExistence type="predicted"/>